<evidence type="ECO:0000313" key="2">
    <source>
        <dbReference type="EMBL" id="CAA9520700.1"/>
    </source>
</evidence>
<evidence type="ECO:0000256" key="1">
    <source>
        <dbReference type="SAM" id="MobiDB-lite"/>
    </source>
</evidence>
<feature type="non-terminal residue" evidence="2">
    <location>
        <position position="1"/>
    </location>
</feature>
<feature type="compositionally biased region" description="Basic residues" evidence="1">
    <location>
        <begin position="63"/>
        <end position="81"/>
    </location>
</feature>
<reference evidence="2" key="1">
    <citation type="submission" date="2020-02" db="EMBL/GenBank/DDBJ databases">
        <authorList>
            <person name="Meier V. D."/>
        </authorList>
    </citation>
    <scope>NUCLEOTIDE SEQUENCE</scope>
    <source>
        <strain evidence="2">AVDCRST_MAG39</strain>
    </source>
</reference>
<feature type="compositionally biased region" description="Basic residues" evidence="1">
    <location>
        <begin position="1"/>
        <end position="14"/>
    </location>
</feature>
<keyword evidence="2" id="KW-0560">Oxidoreductase</keyword>
<protein>
    <submittedName>
        <fullName evidence="2">Myo-inositol 2-dehydrogenase</fullName>
        <ecNumber evidence="2">1.1.1.18</ecNumber>
    </submittedName>
</protein>
<dbReference type="GO" id="GO:0050112">
    <property type="term" value="F:inositol 2-dehydrogenase (NAD+) activity"/>
    <property type="evidence" value="ECO:0007669"/>
    <property type="project" value="UniProtKB-EC"/>
</dbReference>
<feature type="compositionally biased region" description="Basic residues" evidence="1">
    <location>
        <begin position="273"/>
        <end position="282"/>
    </location>
</feature>
<dbReference type="EC" id="1.1.1.18" evidence="2"/>
<feature type="compositionally biased region" description="Gly residues" evidence="1">
    <location>
        <begin position="310"/>
        <end position="326"/>
    </location>
</feature>
<sequence length="326" mass="34223">ELTHRLRRRGRHRGPPPPESPVVPRRLGRCGRRPGGGSRGGLREPRGRASPLLRRLARDARRGRGRRALRLHAPLRPRRARTGGGGSGHPLLRRKTAGGRRRHRRGDRPGGGASRSGDGGGLSLALPRHGGGSARAACRAAGAACQRLLDRRHAAARLVVEAGPVGRAVRRADHPHLRPCPAARRRSGRVPRLCWTHPARGAPGQRRRGVLDRGAAFRVGSGRLHQLDLPAPLAAPDRAEPVRRRRGSGADGARADGRRRRGPTGAGGAGRPVRPRGPRLRGRGNGGREPDPRALCGGAGDAPADFRGAALGGGRPAGAAGGGPAM</sequence>
<dbReference type="AlphaFoldDB" id="A0A6J4TEP5"/>
<accession>A0A6J4TEP5</accession>
<feature type="compositionally biased region" description="Basic residues" evidence="1">
    <location>
        <begin position="91"/>
        <end position="106"/>
    </location>
</feature>
<organism evidence="2">
    <name type="scientific">uncultured Sphingomonadaceae bacterium</name>
    <dbReference type="NCBI Taxonomy" id="169976"/>
    <lineage>
        <taxon>Bacteria</taxon>
        <taxon>Pseudomonadati</taxon>
        <taxon>Pseudomonadota</taxon>
        <taxon>Alphaproteobacteria</taxon>
        <taxon>Sphingomonadales</taxon>
        <taxon>Sphingomonadaceae</taxon>
        <taxon>environmental samples</taxon>
    </lineage>
</organism>
<dbReference type="EMBL" id="CADCVW010000105">
    <property type="protein sequence ID" value="CAA9520700.1"/>
    <property type="molecule type" value="Genomic_DNA"/>
</dbReference>
<name>A0A6J4TEP5_9SPHN</name>
<feature type="compositionally biased region" description="Gly residues" evidence="1">
    <location>
        <begin position="109"/>
        <end position="122"/>
    </location>
</feature>
<feature type="non-terminal residue" evidence="2">
    <location>
        <position position="326"/>
    </location>
</feature>
<feature type="region of interest" description="Disordered" evidence="1">
    <location>
        <begin position="1"/>
        <end position="133"/>
    </location>
</feature>
<proteinExistence type="predicted"/>
<gene>
    <name evidence="2" type="ORF">AVDCRST_MAG39-2628</name>
</gene>
<feature type="region of interest" description="Disordered" evidence="1">
    <location>
        <begin position="228"/>
        <end position="326"/>
    </location>
</feature>